<dbReference type="AlphaFoldDB" id="A0A8J3PQ10"/>
<dbReference type="EMBL" id="BONV01000002">
    <property type="protein sequence ID" value="GIG77642.1"/>
    <property type="molecule type" value="Genomic_DNA"/>
</dbReference>
<gene>
    <name evidence="1" type="ORF">Pka01_07690</name>
</gene>
<comment type="caution">
    <text evidence="1">The sequence shown here is derived from an EMBL/GenBank/DDBJ whole genome shotgun (WGS) entry which is preliminary data.</text>
</comment>
<protein>
    <submittedName>
        <fullName evidence="1">Uncharacterized protein</fullName>
    </submittedName>
</protein>
<name>A0A8J3PQ10_9ACTN</name>
<dbReference type="Proteomes" id="UP000630097">
    <property type="component" value="Unassembled WGS sequence"/>
</dbReference>
<reference evidence="1 2" key="1">
    <citation type="submission" date="2021-01" db="EMBL/GenBank/DDBJ databases">
        <title>Whole genome shotgun sequence of Planotetraspora kaengkrachanensis NBRC 104272.</title>
        <authorList>
            <person name="Komaki H."/>
            <person name="Tamura T."/>
        </authorList>
    </citation>
    <scope>NUCLEOTIDE SEQUENCE [LARGE SCALE GENOMIC DNA]</scope>
    <source>
        <strain evidence="1 2">NBRC 104272</strain>
    </source>
</reference>
<sequence>MGVPDTAATGTVMRPATLRAYAGAAGFTDVEILPIDTPYWRFYRLTV</sequence>
<organism evidence="1 2">
    <name type="scientific">Planotetraspora kaengkrachanensis</name>
    <dbReference type="NCBI Taxonomy" id="575193"/>
    <lineage>
        <taxon>Bacteria</taxon>
        <taxon>Bacillati</taxon>
        <taxon>Actinomycetota</taxon>
        <taxon>Actinomycetes</taxon>
        <taxon>Streptosporangiales</taxon>
        <taxon>Streptosporangiaceae</taxon>
        <taxon>Planotetraspora</taxon>
    </lineage>
</organism>
<dbReference type="RefSeq" id="WP_203881329.1">
    <property type="nucleotide sequence ID" value="NZ_BAABHH010000002.1"/>
</dbReference>
<accession>A0A8J3PQ10</accession>
<evidence type="ECO:0000313" key="2">
    <source>
        <dbReference type="Proteomes" id="UP000630097"/>
    </source>
</evidence>
<proteinExistence type="predicted"/>
<keyword evidence="2" id="KW-1185">Reference proteome</keyword>
<evidence type="ECO:0000313" key="1">
    <source>
        <dbReference type="EMBL" id="GIG77642.1"/>
    </source>
</evidence>